<dbReference type="GO" id="GO:0008158">
    <property type="term" value="F:hedgehog receptor activity"/>
    <property type="evidence" value="ECO:0007669"/>
    <property type="project" value="InterPro"/>
</dbReference>
<comment type="subcellular location">
    <subcellularLocation>
        <location evidence="1">Membrane</location>
        <topology evidence="1">Multi-pass membrane protein</topology>
    </subcellularLocation>
</comment>
<keyword evidence="7" id="KW-0325">Glycoprotein</keyword>
<feature type="transmembrane region" description="Helical" evidence="9">
    <location>
        <begin position="536"/>
        <end position="554"/>
    </location>
</feature>
<evidence type="ECO:0000256" key="1">
    <source>
        <dbReference type="ARBA" id="ARBA00004141"/>
    </source>
</evidence>
<dbReference type="PANTHER" id="PTHR46022">
    <property type="entry name" value="PROTEIN PATCHED"/>
    <property type="match status" value="1"/>
</dbReference>
<feature type="transmembrane region" description="Helical" evidence="9">
    <location>
        <begin position="1235"/>
        <end position="1260"/>
    </location>
</feature>
<evidence type="ECO:0000256" key="7">
    <source>
        <dbReference type="ARBA" id="ARBA00023180"/>
    </source>
</evidence>
<evidence type="ECO:0000313" key="11">
    <source>
        <dbReference type="EMBL" id="KAJ6224440.1"/>
    </source>
</evidence>
<gene>
    <name evidence="11" type="ORF">RDWZM_002985</name>
</gene>
<feature type="transmembrane region" description="Helical" evidence="9">
    <location>
        <begin position="667"/>
        <end position="690"/>
    </location>
</feature>
<feature type="compositionally biased region" description="Polar residues" evidence="8">
    <location>
        <begin position="49"/>
        <end position="58"/>
    </location>
</feature>
<feature type="region of interest" description="Disordered" evidence="8">
    <location>
        <begin position="1429"/>
        <end position="1472"/>
    </location>
</feature>
<comment type="caution">
    <text evidence="11">The sequence shown here is derived from an EMBL/GenBank/DDBJ whole genome shotgun (WGS) entry which is preliminary data.</text>
</comment>
<evidence type="ECO:0000313" key="12">
    <source>
        <dbReference type="Proteomes" id="UP001142055"/>
    </source>
</evidence>
<dbReference type="Proteomes" id="UP001142055">
    <property type="component" value="Chromosome 1"/>
</dbReference>
<feature type="region of interest" description="Disordered" evidence="8">
    <location>
        <begin position="27"/>
        <end position="65"/>
    </location>
</feature>
<dbReference type="PANTHER" id="PTHR46022:SF1">
    <property type="entry name" value="PROTEIN PATCHED"/>
    <property type="match status" value="1"/>
</dbReference>
<evidence type="ECO:0000256" key="8">
    <source>
        <dbReference type="SAM" id="MobiDB-lite"/>
    </source>
</evidence>
<dbReference type="NCBIfam" id="TIGR00918">
    <property type="entry name" value="2A060602"/>
    <property type="match status" value="1"/>
</dbReference>
<evidence type="ECO:0000256" key="2">
    <source>
        <dbReference type="ARBA" id="ARBA00005585"/>
    </source>
</evidence>
<dbReference type="InterPro" id="IPR004766">
    <property type="entry name" value="TM_rcpt_patched"/>
</dbReference>
<dbReference type="PROSITE" id="PS50156">
    <property type="entry name" value="SSD"/>
    <property type="match status" value="1"/>
</dbReference>
<keyword evidence="12" id="KW-1185">Reference proteome</keyword>
<sequence length="1673" mass="185824">MSKSKQYSKNLHSYLSAPMPMDQPFVVDPIFSSSTPTSTRRTTNNNTTKSQVNNQPHLSSSNWSLASSIDSAERASLSSLNSSVNMGSNHHQYPSISDQTAPCQRHDLDLLTRTPWVDAETALLQIESGKAQPNKRSKQALILRAVLQARFASLGHMIHRKAGLVLIIGLLVLITFAALLKSATIETNVEKLWVETGGRLEKEMQYVRKTLGDDHGSTNEIVIQTPQSPTASVLHPKAMLYHLEALKKSLRFEMMMFNVIWRWSDICYKPSSIVFENNIDSFLEKFIPCSIITPLDCFWEGSQLLGPEFPVNIPVIGAPVSWTSLNPEMVVEIMESSVKASKTNAEQTSGSSSGNQYMDRSIAWSVQTISKFMKQSGITSGYQKRPCLDPSSDFCPSTAPNYKSESAPNVGAELTGGCFGFATKYMHWPEDMIIGGIRKNKTGHIVNAKALQTIVQLMGAQNLYEFHQGGYKVHNIDWSVDKARMVLEAWQRQFVDEMNRFAEEADNQTDSVQQAVHIYTSSSLMDIMHDFSNVNYVHLTIGCVAMMMFVGITLSKKKVDRSFSILGMAGVLLFSLSIASGLGVCALIELPFNALTTQILPFFTLVLPVYNMFIFIDAFGSDYIVNNVQYQTSTSIMISIICNVIAFLCASIIPIPALRCFCFQASIMMLISLSAVIILFPAMASIYLAYRQKCMSMPLSNETNQPSSCLLNFIFLVCCCGVPKNLSRKLPQHSASSQTHKQQHDSSLCANNATNSIYPSAYIQPYNYYYLNSISQRTDKLSTIKKSSSLDSGINHFGQTGNNGICRCQSNSTIDSAYNSVDTPYDSNEQYRLMKKCSSCGGDVRTQCEGQDDQHMSLDDSENYDSLKQLTEIEMGKPNKRIKCSFNYFIRKYYVPLLSNKPMKVLILLTSVGMIAAALLGSSKVYDGLDLTDIVPRDTAEHQFFQFHKEYFSFFQIYAVTKGNFDYPNNQKLLYEYHQSFTSVSAIIKNDDGGAPDFWLSMFRDWLLNLQEAFDRDWMNGAINQESWYSNASVDGVLAYRLMIQTGKVDNPIDKSLLITSRLVDEQGIINPKAFYNYLTAWVHVDALGYSTSDGNFHPDPLHRRWSHDPYDKNNLKIPKAQPLVFTQMPFYLNNIRSTGEITDTIKQIRAICQRFEDRQLPNFPMGNPFTYWEQYVQLRYYLITALVVALVTILATLALFLLNPLTATIVVAVLFVNVIELYGLMGWMNIQLSAIPAVILIVSIGIGVNFVAHISISFLTSIGNRNRRMSLCLQHMFRPVLNGILATLIGVSMLGFSEFDFIIRYFFYVMVAVVGIGTFNALILLPVLLSLWGPGSELIPLEHEDRISTPTPPPSPIMTTSVNISSNGIGPMATNYANTIPYSSHPTNGQSNKTKRNLIFPRYNRRNRCPPRVLSEISLSTISEESQSYKSSAANTPLPPTLNNHHHKSSSSTTSPPYCSAAASGQASSQSHEIVVQPEFVVETTITNNSPNNQFAATSVTPTSESASSDRSSITSPSPTGSDRDSPSGRSESAASSNGTQSRCSSAASFTTTTTTTSSNANSEQQQSNNSTTVTTKVMATTKLTIPVPQHHPPSIGHHPMFHHHHQTASMPTGIPLSAIFFSPPNSHHPHAMYHPHNHPTPEPCRTCLGCMTPTPGSVPPTPSYHYPSSRR</sequence>
<accession>A0A9Q0RS94</accession>
<dbReference type="InterPro" id="IPR053958">
    <property type="entry name" value="HMGCR/SNAP/NPC1-like_SSD"/>
</dbReference>
<evidence type="ECO:0000256" key="9">
    <source>
        <dbReference type="SAM" id="Phobius"/>
    </source>
</evidence>
<dbReference type="GO" id="GO:0045879">
    <property type="term" value="P:negative regulation of smoothened signaling pathway"/>
    <property type="evidence" value="ECO:0007669"/>
    <property type="project" value="TreeGrafter"/>
</dbReference>
<feature type="transmembrane region" description="Helical" evidence="9">
    <location>
        <begin position="602"/>
        <end position="624"/>
    </location>
</feature>
<name>A0A9Q0RS94_BLOTA</name>
<dbReference type="InterPro" id="IPR000731">
    <property type="entry name" value="SSD"/>
</dbReference>
<feature type="domain" description="SSD" evidence="10">
    <location>
        <begin position="535"/>
        <end position="686"/>
    </location>
</feature>
<dbReference type="GO" id="GO:0005119">
    <property type="term" value="F:smoothened binding"/>
    <property type="evidence" value="ECO:0007669"/>
    <property type="project" value="TreeGrafter"/>
</dbReference>
<feature type="compositionally biased region" description="Low complexity" evidence="8">
    <location>
        <begin position="32"/>
        <end position="48"/>
    </location>
</feature>
<feature type="transmembrane region" description="Helical" evidence="9">
    <location>
        <begin position="1181"/>
        <end position="1203"/>
    </location>
</feature>
<organism evidence="11 12">
    <name type="scientific">Blomia tropicalis</name>
    <name type="common">Mite</name>
    <dbReference type="NCBI Taxonomy" id="40697"/>
    <lineage>
        <taxon>Eukaryota</taxon>
        <taxon>Metazoa</taxon>
        <taxon>Ecdysozoa</taxon>
        <taxon>Arthropoda</taxon>
        <taxon>Chelicerata</taxon>
        <taxon>Arachnida</taxon>
        <taxon>Acari</taxon>
        <taxon>Acariformes</taxon>
        <taxon>Sarcoptiformes</taxon>
        <taxon>Astigmata</taxon>
        <taxon>Glycyphagoidea</taxon>
        <taxon>Echimyopodidae</taxon>
        <taxon>Blomia</taxon>
    </lineage>
</organism>
<evidence type="ECO:0000256" key="5">
    <source>
        <dbReference type="ARBA" id="ARBA00023136"/>
    </source>
</evidence>
<dbReference type="GO" id="GO:0097108">
    <property type="term" value="F:hedgehog family protein binding"/>
    <property type="evidence" value="ECO:0007669"/>
    <property type="project" value="TreeGrafter"/>
</dbReference>
<dbReference type="GO" id="GO:0005886">
    <property type="term" value="C:plasma membrane"/>
    <property type="evidence" value="ECO:0007669"/>
    <property type="project" value="TreeGrafter"/>
</dbReference>
<keyword evidence="3 9" id="KW-0812">Transmembrane</keyword>
<feature type="transmembrane region" description="Helical" evidence="9">
    <location>
        <begin position="636"/>
        <end position="655"/>
    </location>
</feature>
<feature type="transmembrane region" description="Helical" evidence="9">
    <location>
        <begin position="1281"/>
        <end position="1300"/>
    </location>
</feature>
<dbReference type="OMA" id="SYRRDVC"/>
<feature type="compositionally biased region" description="Low complexity" evidence="8">
    <location>
        <begin position="1502"/>
        <end position="1521"/>
    </location>
</feature>
<evidence type="ECO:0000256" key="6">
    <source>
        <dbReference type="ARBA" id="ARBA00023170"/>
    </source>
</evidence>
<dbReference type="Pfam" id="PF12349">
    <property type="entry name" value="Sterol-sensing"/>
    <property type="match status" value="1"/>
</dbReference>
<dbReference type="EMBL" id="JAPWDV010000001">
    <property type="protein sequence ID" value="KAJ6224440.1"/>
    <property type="molecule type" value="Genomic_DNA"/>
</dbReference>
<feature type="transmembrane region" description="Helical" evidence="9">
    <location>
        <begin position="1210"/>
        <end position="1229"/>
    </location>
</feature>
<keyword evidence="6" id="KW-0675">Receptor</keyword>
<feature type="transmembrane region" description="Helical" evidence="9">
    <location>
        <begin position="566"/>
        <end position="590"/>
    </location>
</feature>
<feature type="region of interest" description="Disordered" evidence="8">
    <location>
        <begin position="1384"/>
        <end position="1403"/>
    </location>
</feature>
<keyword evidence="5 9" id="KW-0472">Membrane</keyword>
<evidence type="ECO:0000256" key="4">
    <source>
        <dbReference type="ARBA" id="ARBA00022989"/>
    </source>
</evidence>
<evidence type="ECO:0000259" key="10">
    <source>
        <dbReference type="PROSITE" id="PS50156"/>
    </source>
</evidence>
<feature type="compositionally biased region" description="Low complexity" evidence="8">
    <location>
        <begin position="1546"/>
        <end position="1574"/>
    </location>
</feature>
<feature type="transmembrane region" description="Helical" evidence="9">
    <location>
        <begin position="1306"/>
        <end position="1330"/>
    </location>
</feature>
<dbReference type="Gene3D" id="1.20.1640.10">
    <property type="entry name" value="Multidrug efflux transporter AcrB transmembrane domain"/>
    <property type="match status" value="1"/>
</dbReference>
<keyword evidence="4 9" id="KW-1133">Transmembrane helix</keyword>
<reference evidence="11" key="1">
    <citation type="submission" date="2022-12" db="EMBL/GenBank/DDBJ databases">
        <title>Genome assemblies of Blomia tropicalis.</title>
        <authorList>
            <person name="Cui Y."/>
        </authorList>
    </citation>
    <scope>NUCLEOTIDE SEQUENCE</scope>
    <source>
        <tissue evidence="11">Adult mites</tissue>
    </source>
</reference>
<protein>
    <recommendedName>
        <fullName evidence="10">SSD domain-containing protein</fullName>
    </recommendedName>
</protein>
<feature type="transmembrane region" description="Helical" evidence="9">
    <location>
        <begin position="162"/>
        <end position="180"/>
    </location>
</feature>
<evidence type="ECO:0000256" key="3">
    <source>
        <dbReference type="ARBA" id="ARBA00022692"/>
    </source>
</evidence>
<dbReference type="SUPFAM" id="SSF82866">
    <property type="entry name" value="Multidrug efflux transporter AcrB transmembrane domain"/>
    <property type="match status" value="2"/>
</dbReference>
<feature type="compositionally biased region" description="Polar residues" evidence="8">
    <location>
        <begin position="1384"/>
        <end position="1393"/>
    </location>
</feature>
<comment type="similarity">
    <text evidence="2">Belongs to the patched family.</text>
</comment>
<feature type="region of interest" description="Disordered" evidence="8">
    <location>
        <begin position="1488"/>
        <end position="1574"/>
    </location>
</feature>
<feature type="compositionally biased region" description="Low complexity" evidence="8">
    <location>
        <begin position="1529"/>
        <end position="1538"/>
    </location>
</feature>
<proteinExistence type="inferred from homology"/>
<feature type="compositionally biased region" description="Low complexity" evidence="8">
    <location>
        <begin position="1451"/>
        <end position="1472"/>
    </location>
</feature>
<feature type="compositionally biased region" description="Polar residues" evidence="8">
    <location>
        <begin position="1488"/>
        <end position="1501"/>
    </location>
</feature>